<dbReference type="InterPro" id="IPR050613">
    <property type="entry name" value="Sec_Metabolite_Reg"/>
</dbReference>
<dbReference type="GO" id="GO:0006351">
    <property type="term" value="P:DNA-templated transcription"/>
    <property type="evidence" value="ECO:0007669"/>
    <property type="project" value="InterPro"/>
</dbReference>
<dbReference type="PANTHER" id="PTHR31001:SF90">
    <property type="entry name" value="CENTROMERE DNA-BINDING PROTEIN COMPLEX CBF3 SUBUNIT B"/>
    <property type="match status" value="1"/>
</dbReference>
<evidence type="ECO:0000256" key="1">
    <source>
        <dbReference type="ARBA" id="ARBA00004123"/>
    </source>
</evidence>
<feature type="domain" description="Xylanolytic transcriptional activator regulatory" evidence="3">
    <location>
        <begin position="79"/>
        <end position="226"/>
    </location>
</feature>
<reference evidence="4" key="1">
    <citation type="journal article" date="2021" name="Nat. Commun.">
        <title>Genetic determinants of endophytism in the Arabidopsis root mycobiome.</title>
        <authorList>
            <person name="Mesny F."/>
            <person name="Miyauchi S."/>
            <person name="Thiergart T."/>
            <person name="Pickel B."/>
            <person name="Atanasova L."/>
            <person name="Karlsson M."/>
            <person name="Huettel B."/>
            <person name="Barry K.W."/>
            <person name="Haridas S."/>
            <person name="Chen C."/>
            <person name="Bauer D."/>
            <person name="Andreopoulos W."/>
            <person name="Pangilinan J."/>
            <person name="LaButti K."/>
            <person name="Riley R."/>
            <person name="Lipzen A."/>
            <person name="Clum A."/>
            <person name="Drula E."/>
            <person name="Henrissat B."/>
            <person name="Kohler A."/>
            <person name="Grigoriev I.V."/>
            <person name="Martin F.M."/>
            <person name="Hacquard S."/>
        </authorList>
    </citation>
    <scope>NUCLEOTIDE SEQUENCE</scope>
    <source>
        <strain evidence="4">MPI-CAGE-AT-0021</strain>
    </source>
</reference>
<dbReference type="Proteomes" id="UP000717696">
    <property type="component" value="Unassembled WGS sequence"/>
</dbReference>
<evidence type="ECO:0000256" key="2">
    <source>
        <dbReference type="ARBA" id="ARBA00023242"/>
    </source>
</evidence>
<dbReference type="CDD" id="cd12148">
    <property type="entry name" value="fungal_TF_MHR"/>
    <property type="match status" value="1"/>
</dbReference>
<keyword evidence="5" id="KW-1185">Reference proteome</keyword>
<organism evidence="4 5">
    <name type="scientific">Dactylonectria estremocensis</name>
    <dbReference type="NCBI Taxonomy" id="1079267"/>
    <lineage>
        <taxon>Eukaryota</taxon>
        <taxon>Fungi</taxon>
        <taxon>Dikarya</taxon>
        <taxon>Ascomycota</taxon>
        <taxon>Pezizomycotina</taxon>
        <taxon>Sordariomycetes</taxon>
        <taxon>Hypocreomycetidae</taxon>
        <taxon>Hypocreales</taxon>
        <taxon>Nectriaceae</taxon>
        <taxon>Dactylonectria</taxon>
    </lineage>
</organism>
<dbReference type="AlphaFoldDB" id="A0A9P9DC95"/>
<accession>A0A9P9DC95</accession>
<proteinExistence type="predicted"/>
<dbReference type="InterPro" id="IPR007219">
    <property type="entry name" value="XnlR_reg_dom"/>
</dbReference>
<gene>
    <name evidence="4" type="ORF">B0J13DRAFT_613376</name>
</gene>
<keyword evidence="2" id="KW-0539">Nucleus</keyword>
<dbReference type="EMBL" id="JAGMUU010000036">
    <property type="protein sequence ID" value="KAH7116498.1"/>
    <property type="molecule type" value="Genomic_DNA"/>
</dbReference>
<protein>
    <recommendedName>
        <fullName evidence="3">Xylanolytic transcriptional activator regulatory domain-containing protein</fullName>
    </recommendedName>
</protein>
<dbReference type="GO" id="GO:0008270">
    <property type="term" value="F:zinc ion binding"/>
    <property type="evidence" value="ECO:0007669"/>
    <property type="project" value="InterPro"/>
</dbReference>
<evidence type="ECO:0000259" key="3">
    <source>
        <dbReference type="Pfam" id="PF04082"/>
    </source>
</evidence>
<name>A0A9P9DC95_9HYPO</name>
<comment type="subcellular location">
    <subcellularLocation>
        <location evidence="1">Nucleus</location>
    </subcellularLocation>
</comment>
<dbReference type="GO" id="GO:0003677">
    <property type="term" value="F:DNA binding"/>
    <property type="evidence" value="ECO:0007669"/>
    <property type="project" value="InterPro"/>
</dbReference>
<dbReference type="GO" id="GO:0005634">
    <property type="term" value="C:nucleus"/>
    <property type="evidence" value="ECO:0007669"/>
    <property type="project" value="UniProtKB-SubCell"/>
</dbReference>
<feature type="non-terminal residue" evidence="4">
    <location>
        <position position="1"/>
    </location>
</feature>
<comment type="caution">
    <text evidence="4">The sequence shown here is derived from an EMBL/GenBank/DDBJ whole genome shotgun (WGS) entry which is preliminary data.</text>
</comment>
<dbReference type="OrthoDB" id="1747771at2759"/>
<dbReference type="PANTHER" id="PTHR31001">
    <property type="entry name" value="UNCHARACTERIZED TRANSCRIPTIONAL REGULATORY PROTEIN"/>
    <property type="match status" value="1"/>
</dbReference>
<evidence type="ECO:0000313" key="4">
    <source>
        <dbReference type="EMBL" id="KAH7116498.1"/>
    </source>
</evidence>
<dbReference type="Pfam" id="PF04082">
    <property type="entry name" value="Fungal_trans"/>
    <property type="match status" value="1"/>
</dbReference>
<evidence type="ECO:0000313" key="5">
    <source>
        <dbReference type="Proteomes" id="UP000717696"/>
    </source>
</evidence>
<sequence>METLDAKSQLSSDFRQDDVVFPSREICDILIHHAGAATSWYHFATHRPTLTTEHHQFWEECRTVQDRAHYESSWLALYFSTLASVMHFKGDAIPIDGFTQERPYMWWLQHWIDAAMFFLGKAQYILHPDIRTVQSIVILRDVFPVVGKPTLLSTLWPVAISIAQRLKLNDESELESRMALDAEICRRLWWSLVIGDWLGTCGPHHNPCIRARDTNVKMPSLQDDYELAGCQHPNRTEEYPRACSISLCSSNVQNWHIISTRCSIREHGRSLMRLHLSFGLTRSLQNSSPYLQSDGDLSSLPASEVAWIIQQRNDLCKTMLGIRVCLNSVLGYLGMSQCFDWIRARTISIASSRTIVKLALDGPDGNITYWCNLVTVFAACVCLITQSCDYRDTDEARQDRELVRDACDVLSSIENENRLG</sequence>